<accession>A0A267GKG8</accession>
<comment type="caution">
    <text evidence="3">The sequence shown here is derived from an EMBL/GenBank/DDBJ whole genome shotgun (WGS) entry which is preliminary data.</text>
</comment>
<feature type="signal peptide" evidence="2">
    <location>
        <begin position="1"/>
        <end position="24"/>
    </location>
</feature>
<gene>
    <name evidence="3" type="ORF">BOX15_Mlig006713g1</name>
</gene>
<evidence type="ECO:0000256" key="1">
    <source>
        <dbReference type="SAM" id="Phobius"/>
    </source>
</evidence>
<evidence type="ECO:0000256" key="2">
    <source>
        <dbReference type="SAM" id="SignalP"/>
    </source>
</evidence>
<name>A0A267GKG8_9PLAT</name>
<sequence length="204" mass="22245">MLIFKSPWETWSLLLLMVAALNDATRTADCPVNQRFDPSISMCVQLQPLPKFDALTTGWMGQISTDSTMNHVGSTSQNPSTERLTPSIIALLALAGMAAFGMLLYRLVTLVRQKRQDKLLTWSRTDVEAGRINSGGCDSGKISIGSHEAFGGNLVPVINKWPLPPVPEEELLQDVQHDDGPDGAEAFNLLVRDPVRPEYAGLGS</sequence>
<keyword evidence="1" id="KW-1133">Transmembrane helix</keyword>
<keyword evidence="1" id="KW-0812">Transmembrane</keyword>
<dbReference type="AlphaFoldDB" id="A0A267GKG8"/>
<keyword evidence="1" id="KW-0472">Membrane</keyword>
<keyword evidence="2" id="KW-0732">Signal</keyword>
<organism evidence="3 4">
    <name type="scientific">Macrostomum lignano</name>
    <dbReference type="NCBI Taxonomy" id="282301"/>
    <lineage>
        <taxon>Eukaryota</taxon>
        <taxon>Metazoa</taxon>
        <taxon>Spiralia</taxon>
        <taxon>Lophotrochozoa</taxon>
        <taxon>Platyhelminthes</taxon>
        <taxon>Rhabditophora</taxon>
        <taxon>Macrostomorpha</taxon>
        <taxon>Macrostomida</taxon>
        <taxon>Macrostomidae</taxon>
        <taxon>Macrostomum</taxon>
    </lineage>
</organism>
<protein>
    <submittedName>
        <fullName evidence="3">Uncharacterized protein</fullName>
    </submittedName>
</protein>
<feature type="transmembrane region" description="Helical" evidence="1">
    <location>
        <begin position="88"/>
        <end position="108"/>
    </location>
</feature>
<proteinExistence type="predicted"/>
<dbReference type="Proteomes" id="UP000215902">
    <property type="component" value="Unassembled WGS sequence"/>
</dbReference>
<dbReference type="EMBL" id="NIVC01000276">
    <property type="protein sequence ID" value="PAA86521.1"/>
    <property type="molecule type" value="Genomic_DNA"/>
</dbReference>
<evidence type="ECO:0000313" key="4">
    <source>
        <dbReference type="Proteomes" id="UP000215902"/>
    </source>
</evidence>
<reference evidence="3 4" key="1">
    <citation type="submission" date="2017-06" db="EMBL/GenBank/DDBJ databases">
        <title>A platform for efficient transgenesis in Macrostomum lignano, a flatworm model organism for stem cell research.</title>
        <authorList>
            <person name="Berezikov E."/>
        </authorList>
    </citation>
    <scope>NUCLEOTIDE SEQUENCE [LARGE SCALE GENOMIC DNA]</scope>
    <source>
        <strain evidence="3">DV1</strain>
        <tissue evidence="3">Whole organism</tissue>
    </source>
</reference>
<evidence type="ECO:0000313" key="3">
    <source>
        <dbReference type="EMBL" id="PAA86521.1"/>
    </source>
</evidence>
<feature type="chain" id="PRO_5013125729" evidence="2">
    <location>
        <begin position="25"/>
        <end position="204"/>
    </location>
</feature>
<keyword evidence="4" id="KW-1185">Reference proteome</keyword>